<dbReference type="GO" id="GO:0009073">
    <property type="term" value="P:aromatic amino acid family biosynthetic process"/>
    <property type="evidence" value="ECO:0007669"/>
    <property type="project" value="UniProtKB-KW"/>
</dbReference>
<keyword evidence="8" id="KW-0934">Plastid</keyword>
<dbReference type="GO" id="GO:0009507">
    <property type="term" value="C:chloroplast"/>
    <property type="evidence" value="ECO:0000318"/>
    <property type="project" value="GO_Central"/>
</dbReference>
<feature type="binding site" evidence="7">
    <location>
        <position position="168"/>
    </location>
    <ligand>
        <name>phosphoenolpyruvate</name>
        <dbReference type="ChEBI" id="CHEBI:58702"/>
    </ligand>
</feature>
<feature type="binding site" evidence="7">
    <location>
        <position position="381"/>
    </location>
    <ligand>
        <name>phosphoenolpyruvate</name>
        <dbReference type="ChEBI" id="CHEBI:58702"/>
    </ligand>
</feature>
<sequence length="501" mass="56015">MAFSMTYLSLTPTAFFQTVFPNNQSIQKNARIRIPLPLFKNNRFVIRSSSSILTPDSWKTSTTPWTPDSWKTKKVLQIPKYPEEDKLDEVLNTLQSYPPLVFAGEARKLEEKLADAAFGKAFLLQGGDCAESFKEFNGNIIRDTFRLMLQMGVSIIFGGQMSIIKVARMAGQFAKPRSDPFETRDGVTLPSYQGDNINSDAFNEKARLPDPERLLRSYSQSAATLNLLRAFASGGYAAIQRVSQWNLDFVNHSEQGNRYMELAQKVDEALGFMQASGLTTDDPIMTTTEFYTSHECLHLPYEQALTREDSTSGLYYDCSAHMLWVGERTRQLDGAHVEFLRGIANPLGIKVSDKMEPSELVKICEILNPLNKPGRITIIVRMGAEKLRANLPHLIRAIRLAGIIVTWVSDPMHGNTTIAPCGLKTRSFDAIRDELVAFFDVHEQEGTFPGGVHLEMTGQNVTECIGGSKCVTYDDLNSRYHTHCDPRLNASQSLAVGFFGL</sequence>
<organism evidence="9 10">
    <name type="scientific">Zostera marina</name>
    <name type="common">Eelgrass</name>
    <dbReference type="NCBI Taxonomy" id="29655"/>
    <lineage>
        <taxon>Eukaryota</taxon>
        <taxon>Viridiplantae</taxon>
        <taxon>Streptophyta</taxon>
        <taxon>Embryophyta</taxon>
        <taxon>Tracheophyta</taxon>
        <taxon>Spermatophyta</taxon>
        <taxon>Magnoliopsida</taxon>
        <taxon>Liliopsida</taxon>
        <taxon>Zosteraceae</taxon>
        <taxon>Zostera</taxon>
    </lineage>
</organism>
<evidence type="ECO:0000256" key="8">
    <source>
        <dbReference type="RuleBase" id="RU363071"/>
    </source>
</evidence>
<feature type="binding site" evidence="7">
    <location>
        <position position="413"/>
    </location>
    <ligand>
        <name>Mn(2+)</name>
        <dbReference type="ChEBI" id="CHEBI:29035"/>
    </ligand>
</feature>
<dbReference type="GO" id="GO:0008652">
    <property type="term" value="P:amino acid biosynthetic process"/>
    <property type="evidence" value="ECO:0007669"/>
    <property type="project" value="UniProtKB-KW"/>
</dbReference>
<dbReference type="UniPathway" id="UPA00053">
    <property type="reaction ID" value="UER00084"/>
</dbReference>
<dbReference type="SUPFAM" id="SSF51569">
    <property type="entry name" value="Aldolase"/>
    <property type="match status" value="1"/>
</dbReference>
<comment type="caution">
    <text evidence="9">The sequence shown here is derived from an EMBL/GenBank/DDBJ whole genome shotgun (WGS) entry which is preliminary data.</text>
</comment>
<evidence type="ECO:0000256" key="3">
    <source>
        <dbReference type="ARBA" id="ARBA00022605"/>
    </source>
</evidence>
<keyword evidence="10" id="KW-1185">Reference proteome</keyword>
<comment type="similarity">
    <text evidence="2 8">Belongs to the class-II DAHP synthase family.</text>
</comment>
<feature type="binding site" evidence="7">
    <location>
        <position position="129"/>
    </location>
    <ligand>
        <name>Mn(2+)</name>
        <dbReference type="ChEBI" id="CHEBI:29035"/>
    </ligand>
</feature>
<dbReference type="EMBL" id="LFYR01001143">
    <property type="protein sequence ID" value="KMZ64501.1"/>
    <property type="molecule type" value="Genomic_DNA"/>
</dbReference>
<feature type="binding site" evidence="7">
    <location>
        <position position="455"/>
    </location>
    <ligand>
        <name>Mn(2+)</name>
        <dbReference type="ChEBI" id="CHEBI:29035"/>
    </ligand>
</feature>
<dbReference type="EC" id="2.5.1.54" evidence="8"/>
<comment type="pathway">
    <text evidence="1 8">Metabolic intermediate biosynthesis; chorismate biosynthesis; chorismate from D-erythrose 4-phosphate and phosphoenolpyruvate: step 1/7.</text>
</comment>
<dbReference type="OrthoDB" id="2338at2759"/>
<evidence type="ECO:0000256" key="2">
    <source>
        <dbReference type="ARBA" id="ARBA00008911"/>
    </source>
</evidence>
<dbReference type="Proteomes" id="UP000036987">
    <property type="component" value="Unassembled WGS sequence"/>
</dbReference>
<dbReference type="NCBIfam" id="TIGR01358">
    <property type="entry name" value="DAHP_synth_II"/>
    <property type="match status" value="1"/>
</dbReference>
<keyword evidence="5 8" id="KW-0057">Aromatic amino acid biosynthesis</keyword>
<keyword evidence="4 8" id="KW-0808">Transferase</keyword>
<gene>
    <name evidence="9" type="ORF">ZOSMA_366G00110</name>
</gene>
<feature type="binding site" evidence="7">
    <location>
        <begin position="327"/>
        <end position="328"/>
    </location>
    <ligand>
        <name>phosphoenolpyruvate</name>
        <dbReference type="ChEBI" id="CHEBI:58702"/>
    </ligand>
</feature>
<proteinExistence type="inferred from homology"/>
<evidence type="ECO:0000256" key="4">
    <source>
        <dbReference type="ARBA" id="ARBA00022679"/>
    </source>
</evidence>
<dbReference type="GO" id="GO:0009423">
    <property type="term" value="P:chorismate biosynthetic process"/>
    <property type="evidence" value="ECO:0000318"/>
    <property type="project" value="GO_Central"/>
</dbReference>
<feature type="binding site" evidence="7">
    <location>
        <position position="485"/>
    </location>
    <ligand>
        <name>Mn(2+)</name>
        <dbReference type="ChEBI" id="CHEBI:29035"/>
    </ligand>
</feature>
<keyword evidence="7" id="KW-0464">Manganese</keyword>
<dbReference type="FunFam" id="3.20.20.70:FF:000128">
    <property type="entry name" value="Phospho-2-dehydro-3-deoxyheptonate aldolase"/>
    <property type="match status" value="1"/>
</dbReference>
<dbReference type="PANTHER" id="PTHR21337:SF23">
    <property type="entry name" value="PHOSPHO-2-DEHYDRO-3-DEOXYHEPTONATE ALDOLASE"/>
    <property type="match status" value="1"/>
</dbReference>
<evidence type="ECO:0000313" key="10">
    <source>
        <dbReference type="Proteomes" id="UP000036987"/>
    </source>
</evidence>
<evidence type="ECO:0000256" key="1">
    <source>
        <dbReference type="ARBA" id="ARBA00004688"/>
    </source>
</evidence>
<dbReference type="PANTHER" id="PTHR21337">
    <property type="entry name" value="PHOSPHO-2-DEHYDRO-3-DEOXYHEPTONATE ALDOLASE 1, 2"/>
    <property type="match status" value="1"/>
</dbReference>
<evidence type="ECO:0000313" key="9">
    <source>
        <dbReference type="EMBL" id="KMZ64501.1"/>
    </source>
</evidence>
<dbReference type="InterPro" id="IPR002480">
    <property type="entry name" value="DAHP_synth_2"/>
</dbReference>
<comment type="catalytic activity">
    <reaction evidence="6 8">
        <text>D-erythrose 4-phosphate + phosphoenolpyruvate + H2O = 7-phospho-2-dehydro-3-deoxy-D-arabino-heptonate + phosphate</text>
        <dbReference type="Rhea" id="RHEA:14717"/>
        <dbReference type="ChEBI" id="CHEBI:15377"/>
        <dbReference type="ChEBI" id="CHEBI:16897"/>
        <dbReference type="ChEBI" id="CHEBI:43474"/>
        <dbReference type="ChEBI" id="CHEBI:58394"/>
        <dbReference type="ChEBI" id="CHEBI:58702"/>
        <dbReference type="EC" id="2.5.1.54"/>
    </reaction>
</comment>
<comment type="cofactor">
    <cofactor evidence="7">
        <name>Mn(2+)</name>
        <dbReference type="ChEBI" id="CHEBI:29035"/>
    </cofactor>
    <cofactor evidence="7">
        <name>Co(2+)</name>
        <dbReference type="ChEBI" id="CHEBI:48828"/>
    </cofactor>
    <cofactor evidence="7">
        <name>Cd(2+)</name>
        <dbReference type="ChEBI" id="CHEBI:48775"/>
    </cofactor>
    <text evidence="7">Binds 1 divalent cation per subunit. The enzyme is active with manganese, cobalt or cadmium ions.</text>
</comment>
<keyword evidence="7" id="KW-0104">Cadmium</keyword>
<dbReference type="Gene3D" id="3.20.20.70">
    <property type="entry name" value="Aldolase class I"/>
    <property type="match status" value="1"/>
</dbReference>
<keyword evidence="7" id="KW-0170">Cobalt</keyword>
<dbReference type="STRING" id="29655.A0A0K9P645"/>
<keyword evidence="8" id="KW-0150">Chloroplast</keyword>
<reference evidence="10" key="1">
    <citation type="journal article" date="2016" name="Nature">
        <title>The genome of the seagrass Zostera marina reveals angiosperm adaptation to the sea.</title>
        <authorList>
            <person name="Olsen J.L."/>
            <person name="Rouze P."/>
            <person name="Verhelst B."/>
            <person name="Lin Y.-C."/>
            <person name="Bayer T."/>
            <person name="Collen J."/>
            <person name="Dattolo E."/>
            <person name="De Paoli E."/>
            <person name="Dittami S."/>
            <person name="Maumus F."/>
            <person name="Michel G."/>
            <person name="Kersting A."/>
            <person name="Lauritano C."/>
            <person name="Lohaus R."/>
            <person name="Toepel M."/>
            <person name="Tonon T."/>
            <person name="Vanneste K."/>
            <person name="Amirebrahimi M."/>
            <person name="Brakel J."/>
            <person name="Bostroem C."/>
            <person name="Chovatia M."/>
            <person name="Grimwood J."/>
            <person name="Jenkins J.W."/>
            <person name="Jueterbock A."/>
            <person name="Mraz A."/>
            <person name="Stam W.T."/>
            <person name="Tice H."/>
            <person name="Bornberg-Bauer E."/>
            <person name="Green P.J."/>
            <person name="Pearson G.A."/>
            <person name="Procaccini G."/>
            <person name="Duarte C.M."/>
            <person name="Schmutz J."/>
            <person name="Reusch T.B.H."/>
            <person name="Van de Peer Y."/>
        </authorList>
    </citation>
    <scope>NUCLEOTIDE SEQUENCE [LARGE SCALE GENOMIC DNA]</scope>
    <source>
        <strain evidence="10">cv. Finnish</strain>
    </source>
</reference>
<evidence type="ECO:0000256" key="5">
    <source>
        <dbReference type="ARBA" id="ARBA00023141"/>
    </source>
</evidence>
<name>A0A0K9P645_ZOSMR</name>
<dbReference type="Pfam" id="PF01474">
    <property type="entry name" value="DAHP_synth_2"/>
    <property type="match status" value="1"/>
</dbReference>
<keyword evidence="3 8" id="KW-0028">Amino-acid biosynthesis</keyword>
<dbReference type="OMA" id="RKRDRTW"/>
<feature type="binding site" evidence="7">
    <location>
        <position position="350"/>
    </location>
    <ligand>
        <name>phosphoenolpyruvate</name>
        <dbReference type="ChEBI" id="CHEBI:58702"/>
    </ligand>
</feature>
<keyword evidence="8" id="KW-0809">Transit peptide</keyword>
<evidence type="ECO:0000256" key="6">
    <source>
        <dbReference type="ARBA" id="ARBA00047508"/>
    </source>
</evidence>
<dbReference type="InterPro" id="IPR013785">
    <property type="entry name" value="Aldolase_TIM"/>
</dbReference>
<dbReference type="GO" id="GO:0003849">
    <property type="term" value="F:3-deoxy-7-phosphoheptulonate synthase activity"/>
    <property type="evidence" value="ECO:0000318"/>
    <property type="project" value="GO_Central"/>
</dbReference>
<protein>
    <recommendedName>
        <fullName evidence="8">Phospho-2-dehydro-3-deoxyheptonate aldolase</fullName>
        <ecNumber evidence="8">2.5.1.54</ecNumber>
    </recommendedName>
</protein>
<comment type="subcellular location">
    <subcellularLocation>
        <location evidence="8">Plastid</location>
        <location evidence="8">Chloroplast</location>
    </subcellularLocation>
</comment>
<evidence type="ECO:0000256" key="7">
    <source>
        <dbReference type="PIRSR" id="PIRSR602480-1"/>
    </source>
</evidence>
<accession>A0A0K9P645</accession>
<dbReference type="AlphaFoldDB" id="A0A0K9P645"/>